<keyword evidence="9 12" id="KW-0472">Membrane</keyword>
<sequence>MSVAISLSTYFDQFDWTMSGGAVFCFSLPFFIVFVFLNPVFLSLGFFEVIFTWFVMSLAKFFCEHEWAKKAGSAHFLTFVSVLLLSVNLVGMLPFVKGVSVMPVFTLIYGLMFWSMGSLATVWGLGKFSKGVWVKGAPLPLNLFVVGAELLSWLIRPFVLGIRLLVNVSCGHIILALLGELVSFFAWEGSVLGAILTLSVGLCIGVLEWVVMLVQVFVFVSIIAWSWGEGSKGPYSFFCRFSWSAKDITGMGGVMKGSSSK</sequence>
<proteinExistence type="inferred from homology"/>
<evidence type="ECO:0000256" key="7">
    <source>
        <dbReference type="ARBA" id="ARBA00022989"/>
    </source>
</evidence>
<evidence type="ECO:0000256" key="4">
    <source>
        <dbReference type="ARBA" id="ARBA00022547"/>
    </source>
</evidence>
<feature type="transmembrane region" description="Helical" evidence="12">
    <location>
        <begin position="74"/>
        <end position="95"/>
    </location>
</feature>
<feature type="transmembrane region" description="Helical" evidence="12">
    <location>
        <begin position="44"/>
        <end position="62"/>
    </location>
</feature>
<dbReference type="GO" id="GO:0015078">
    <property type="term" value="F:proton transmembrane transporter activity"/>
    <property type="evidence" value="ECO:0007669"/>
    <property type="project" value="InterPro"/>
</dbReference>
<keyword evidence="6" id="KW-0375">Hydrogen ion transport</keyword>
<dbReference type="GO" id="GO:0015986">
    <property type="term" value="P:proton motive force-driven ATP synthesis"/>
    <property type="evidence" value="ECO:0007669"/>
    <property type="project" value="InterPro"/>
</dbReference>
<geneLocation type="mitochondrion" evidence="13"/>
<feature type="transmembrane region" description="Helical" evidence="12">
    <location>
        <begin position="16"/>
        <end position="37"/>
    </location>
</feature>
<evidence type="ECO:0000256" key="8">
    <source>
        <dbReference type="ARBA" id="ARBA00023065"/>
    </source>
</evidence>
<name>A0A0F6T929_PECMA</name>
<evidence type="ECO:0000256" key="9">
    <source>
        <dbReference type="ARBA" id="ARBA00023136"/>
    </source>
</evidence>
<reference evidence="13" key="1">
    <citation type="journal article" date="2015" name="Biochem. Syst. Ecol.">
        <title>The mitochondrial genomes of Pecten albicans and Pecten maximus (Bivalvia: Pectinidae) reveal a novel gene arrangement with low genetic differentiation.</title>
        <authorList>
            <person name="Marin A."/>
            <person name="Fujimoto T."/>
            <person name="Arai K."/>
        </authorList>
    </citation>
    <scope>NUCLEOTIDE SEQUENCE</scope>
</reference>
<evidence type="ECO:0000313" key="13">
    <source>
        <dbReference type="EMBL" id="AKE35616.1"/>
    </source>
</evidence>
<keyword evidence="13" id="KW-0496">Mitochondrion</keyword>
<keyword evidence="10" id="KW-0066">ATP synthesis</keyword>
<dbReference type="AlphaFoldDB" id="A0A0F6T929"/>
<dbReference type="CDD" id="cd00310">
    <property type="entry name" value="ATP-synt_Fo_a_6"/>
    <property type="match status" value="1"/>
</dbReference>
<evidence type="ECO:0000256" key="12">
    <source>
        <dbReference type="SAM" id="Phobius"/>
    </source>
</evidence>
<protein>
    <recommendedName>
        <fullName evidence="11">ATP synthase subunit a</fullName>
    </recommendedName>
</protein>
<accession>A0A0F6T929</accession>
<keyword evidence="4" id="KW-0138">CF(0)</keyword>
<gene>
    <name evidence="13" type="primary">atp6</name>
</gene>
<evidence type="ECO:0000256" key="2">
    <source>
        <dbReference type="ARBA" id="ARBA00006810"/>
    </source>
</evidence>
<evidence type="ECO:0000256" key="1">
    <source>
        <dbReference type="ARBA" id="ARBA00004141"/>
    </source>
</evidence>
<comment type="similarity">
    <text evidence="2">Belongs to the ATPase A chain family.</text>
</comment>
<feature type="transmembrane region" description="Helical" evidence="12">
    <location>
        <begin position="192"/>
        <end position="225"/>
    </location>
</feature>
<dbReference type="Gene3D" id="1.20.120.220">
    <property type="entry name" value="ATP synthase, F0 complex, subunit A"/>
    <property type="match status" value="1"/>
</dbReference>
<feature type="transmembrane region" description="Helical" evidence="12">
    <location>
        <begin position="107"/>
        <end position="125"/>
    </location>
</feature>
<dbReference type="GO" id="GO:0045259">
    <property type="term" value="C:proton-transporting ATP synthase complex"/>
    <property type="evidence" value="ECO:0007669"/>
    <property type="project" value="UniProtKB-KW"/>
</dbReference>
<comment type="subcellular location">
    <subcellularLocation>
        <location evidence="1">Membrane</location>
        <topology evidence="1">Multi-pass membrane protein</topology>
    </subcellularLocation>
    <subcellularLocation>
        <location evidence="11">Mitochondrion inner membrane</location>
        <topology evidence="11">Multi-pass membrane protein</topology>
    </subcellularLocation>
</comment>
<dbReference type="GO" id="GO:0005743">
    <property type="term" value="C:mitochondrial inner membrane"/>
    <property type="evidence" value="ECO:0007669"/>
    <property type="project" value="UniProtKB-SubCell"/>
</dbReference>
<feature type="transmembrane region" description="Helical" evidence="12">
    <location>
        <begin position="164"/>
        <end position="186"/>
    </location>
</feature>
<dbReference type="EMBL" id="KP900975">
    <property type="protein sequence ID" value="AKE35616.1"/>
    <property type="molecule type" value="Genomic_DNA"/>
</dbReference>
<dbReference type="InterPro" id="IPR000568">
    <property type="entry name" value="ATP_synth_F0_asu"/>
</dbReference>
<keyword evidence="5 12" id="KW-0812">Transmembrane</keyword>
<dbReference type="Pfam" id="PF00119">
    <property type="entry name" value="ATP-synt_A"/>
    <property type="match status" value="1"/>
</dbReference>
<keyword evidence="8" id="KW-0406">Ion transport</keyword>
<evidence type="ECO:0000256" key="6">
    <source>
        <dbReference type="ARBA" id="ARBA00022781"/>
    </source>
</evidence>
<dbReference type="SUPFAM" id="SSF81336">
    <property type="entry name" value="F1F0 ATP synthase subunit A"/>
    <property type="match status" value="1"/>
</dbReference>
<keyword evidence="7 12" id="KW-1133">Transmembrane helix</keyword>
<dbReference type="InterPro" id="IPR035908">
    <property type="entry name" value="F0_ATP_A_sf"/>
</dbReference>
<evidence type="ECO:0000256" key="11">
    <source>
        <dbReference type="RuleBase" id="RU004450"/>
    </source>
</evidence>
<organism evidence="13">
    <name type="scientific">Pecten maximus</name>
    <name type="common">King scallop</name>
    <name type="synonym">Pilgrim's clam</name>
    <dbReference type="NCBI Taxonomy" id="6579"/>
    <lineage>
        <taxon>Eukaryota</taxon>
        <taxon>Metazoa</taxon>
        <taxon>Spiralia</taxon>
        <taxon>Lophotrochozoa</taxon>
        <taxon>Mollusca</taxon>
        <taxon>Bivalvia</taxon>
        <taxon>Autobranchia</taxon>
        <taxon>Pteriomorphia</taxon>
        <taxon>Pectinida</taxon>
        <taxon>Pectinoidea</taxon>
        <taxon>Pectinidae</taxon>
        <taxon>Pecten</taxon>
    </lineage>
</organism>
<evidence type="ECO:0000256" key="5">
    <source>
        <dbReference type="ARBA" id="ARBA00022692"/>
    </source>
</evidence>
<evidence type="ECO:0000256" key="10">
    <source>
        <dbReference type="ARBA" id="ARBA00023310"/>
    </source>
</evidence>
<evidence type="ECO:0000256" key="3">
    <source>
        <dbReference type="ARBA" id="ARBA00022448"/>
    </source>
</evidence>
<feature type="transmembrane region" description="Helical" evidence="12">
    <location>
        <begin position="137"/>
        <end position="155"/>
    </location>
</feature>
<keyword evidence="3" id="KW-0813">Transport</keyword>
<dbReference type="PRINTS" id="PR00123">
    <property type="entry name" value="ATPASEA"/>
</dbReference>